<dbReference type="EMBL" id="JAGHKO010000001">
    <property type="protein sequence ID" value="MBO9201071.1"/>
    <property type="molecule type" value="Genomic_DNA"/>
</dbReference>
<evidence type="ECO:0000313" key="4">
    <source>
        <dbReference type="Proteomes" id="UP000677244"/>
    </source>
</evidence>
<gene>
    <name evidence="3" type="ORF">J7I42_12400</name>
</gene>
<feature type="chain" id="PRO_5046228421" evidence="1">
    <location>
        <begin position="20"/>
        <end position="168"/>
    </location>
</feature>
<evidence type="ECO:0000313" key="3">
    <source>
        <dbReference type="EMBL" id="MBO9201071.1"/>
    </source>
</evidence>
<evidence type="ECO:0000256" key="1">
    <source>
        <dbReference type="SAM" id="SignalP"/>
    </source>
</evidence>
<dbReference type="Proteomes" id="UP000677244">
    <property type="component" value="Unassembled WGS sequence"/>
</dbReference>
<organism evidence="3 4">
    <name type="scientific">Niastella soli</name>
    <dbReference type="NCBI Taxonomy" id="2821487"/>
    <lineage>
        <taxon>Bacteria</taxon>
        <taxon>Pseudomonadati</taxon>
        <taxon>Bacteroidota</taxon>
        <taxon>Chitinophagia</taxon>
        <taxon>Chitinophagales</taxon>
        <taxon>Chitinophagaceae</taxon>
        <taxon>Niastella</taxon>
    </lineage>
</organism>
<dbReference type="InterPro" id="IPR036249">
    <property type="entry name" value="Thioredoxin-like_sf"/>
</dbReference>
<dbReference type="RefSeq" id="WP_209139102.1">
    <property type="nucleotide sequence ID" value="NZ_JAGHKO010000001.1"/>
</dbReference>
<keyword evidence="1" id="KW-0732">Signal</keyword>
<reference evidence="3 4" key="1">
    <citation type="submission" date="2021-03" db="EMBL/GenBank/DDBJ databases">
        <title>Assistant Professor.</title>
        <authorList>
            <person name="Huq M.A."/>
        </authorList>
    </citation>
    <scope>NUCLEOTIDE SEQUENCE [LARGE SCALE GENOMIC DNA]</scope>
    <source>
        <strain evidence="3 4">MAH-29</strain>
    </source>
</reference>
<keyword evidence="4" id="KW-1185">Reference proteome</keyword>
<dbReference type="Gene3D" id="3.40.30.10">
    <property type="entry name" value="Glutaredoxin"/>
    <property type="match status" value="1"/>
</dbReference>
<feature type="domain" description="Thioredoxin" evidence="2">
    <location>
        <begin position="17"/>
        <end position="168"/>
    </location>
</feature>
<evidence type="ECO:0000259" key="2">
    <source>
        <dbReference type="PROSITE" id="PS51352"/>
    </source>
</evidence>
<name>A0ABS3YV53_9BACT</name>
<protein>
    <submittedName>
        <fullName evidence="3">Redoxin domain-containing protein</fullName>
    </submittedName>
</protein>
<feature type="signal peptide" evidence="1">
    <location>
        <begin position="1"/>
        <end position="19"/>
    </location>
</feature>
<accession>A0ABS3YV53</accession>
<sequence length="168" mass="19783">MRNRLFLLILAFTVKLASAQTSAPDSPAYKRFPTIPPFTILQTDSTNFTKENLKHHQPTLIMYFSPDCDHCKHQWAEMEKKMKELKKYQIVMVTYQPFDEMVEFYKEHKIAEYPNIKMGRDTKFFLPPFFKIKSLPFQALYDKKGELITTFDGNVEVNKVLQAFNAKD</sequence>
<dbReference type="SUPFAM" id="SSF52833">
    <property type="entry name" value="Thioredoxin-like"/>
    <property type="match status" value="1"/>
</dbReference>
<dbReference type="PROSITE" id="PS51352">
    <property type="entry name" value="THIOREDOXIN_2"/>
    <property type="match status" value="1"/>
</dbReference>
<dbReference type="Pfam" id="PF00578">
    <property type="entry name" value="AhpC-TSA"/>
    <property type="match status" value="1"/>
</dbReference>
<dbReference type="InterPro" id="IPR000866">
    <property type="entry name" value="AhpC/TSA"/>
</dbReference>
<comment type="caution">
    <text evidence="3">The sequence shown here is derived from an EMBL/GenBank/DDBJ whole genome shotgun (WGS) entry which is preliminary data.</text>
</comment>
<proteinExistence type="predicted"/>
<dbReference type="InterPro" id="IPR013766">
    <property type="entry name" value="Thioredoxin_domain"/>
</dbReference>